<reference evidence="1 2" key="1">
    <citation type="submission" date="2006-09" db="EMBL/GenBank/DDBJ databases">
        <authorList>
            <person name="Emerson D."/>
            <person name="Ferriera S."/>
            <person name="Johnson J."/>
            <person name="Kravitz S."/>
            <person name="Halpern A."/>
            <person name="Remington K."/>
            <person name="Beeson K."/>
            <person name="Tran B."/>
            <person name="Rogers Y.-H."/>
            <person name="Friedman R."/>
            <person name="Venter J.C."/>
        </authorList>
    </citation>
    <scope>NUCLEOTIDE SEQUENCE [LARGE SCALE GENOMIC DNA]</scope>
    <source>
        <strain evidence="1 2">PV-1</strain>
    </source>
</reference>
<dbReference type="EMBL" id="AATS01000003">
    <property type="protein sequence ID" value="EAU55318.1"/>
    <property type="molecule type" value="Genomic_DNA"/>
</dbReference>
<sequence length="37" mass="4137">MHDCPGMLCHKPPQSSILMLKLQKLAVPLHPVLFIEA</sequence>
<dbReference type="Proteomes" id="UP000005297">
    <property type="component" value="Unassembled WGS sequence"/>
</dbReference>
<keyword evidence="2" id="KW-1185">Reference proteome</keyword>
<proteinExistence type="predicted"/>
<evidence type="ECO:0000313" key="1">
    <source>
        <dbReference type="EMBL" id="EAU55318.1"/>
    </source>
</evidence>
<accession>Q0F173</accession>
<name>Q0F173_9PROT</name>
<dbReference type="InParanoid" id="Q0F173"/>
<organism evidence="1 2">
    <name type="scientific">Mariprofundus ferrooxydans PV-1</name>
    <dbReference type="NCBI Taxonomy" id="314345"/>
    <lineage>
        <taxon>Bacteria</taxon>
        <taxon>Pseudomonadati</taxon>
        <taxon>Pseudomonadota</taxon>
        <taxon>Candidatius Mariprofundia</taxon>
        <taxon>Mariprofundales</taxon>
        <taxon>Mariprofundaceae</taxon>
        <taxon>Mariprofundus</taxon>
    </lineage>
</organism>
<dbReference type="HOGENOM" id="CLU_3345613_0_0_0"/>
<protein>
    <submittedName>
        <fullName evidence="1">Uncharacterized protein</fullName>
    </submittedName>
</protein>
<comment type="caution">
    <text evidence="1">The sequence shown here is derived from an EMBL/GenBank/DDBJ whole genome shotgun (WGS) entry which is preliminary data.</text>
</comment>
<dbReference type="AlphaFoldDB" id="Q0F173"/>
<gene>
    <name evidence="1" type="ORF">SPV1_11316</name>
</gene>
<evidence type="ECO:0000313" key="2">
    <source>
        <dbReference type="Proteomes" id="UP000005297"/>
    </source>
</evidence>